<keyword evidence="3" id="KW-1185">Reference proteome</keyword>
<dbReference type="EMBL" id="JADKNH010000023">
    <property type="protein sequence ID" value="MBF4695916.1"/>
    <property type="molecule type" value="Genomic_DNA"/>
</dbReference>
<name>A0ABR9ZZW4_9FIRM</name>
<dbReference type="Pfam" id="PF04205">
    <property type="entry name" value="FMN_bind"/>
    <property type="match status" value="1"/>
</dbReference>
<dbReference type="Proteomes" id="UP000614200">
    <property type="component" value="Unassembled WGS sequence"/>
</dbReference>
<dbReference type="InterPro" id="IPR007329">
    <property type="entry name" value="FMN-bd"/>
</dbReference>
<evidence type="ECO:0000259" key="1">
    <source>
        <dbReference type="SMART" id="SM00900"/>
    </source>
</evidence>
<accession>A0ABR9ZZW4</accession>
<comment type="caution">
    <text evidence="2">The sequence shown here is derived from an EMBL/GenBank/DDBJ whole genome shotgun (WGS) entry which is preliminary data.</text>
</comment>
<gene>
    <name evidence="2" type="ORF">ISU02_22690</name>
</gene>
<evidence type="ECO:0000313" key="3">
    <source>
        <dbReference type="Proteomes" id="UP000614200"/>
    </source>
</evidence>
<organism evidence="2 3">
    <name type="scientific">Fusibacter ferrireducens</name>
    <dbReference type="NCBI Taxonomy" id="2785058"/>
    <lineage>
        <taxon>Bacteria</taxon>
        <taxon>Bacillati</taxon>
        <taxon>Bacillota</taxon>
        <taxon>Clostridia</taxon>
        <taxon>Eubacteriales</taxon>
        <taxon>Eubacteriales Family XII. Incertae Sedis</taxon>
        <taxon>Fusibacter</taxon>
    </lineage>
</organism>
<reference evidence="2 3" key="1">
    <citation type="submission" date="2020-11" db="EMBL/GenBank/DDBJ databases">
        <title>Fusibacter basophilias sp. nov.</title>
        <authorList>
            <person name="Qiu D."/>
        </authorList>
    </citation>
    <scope>NUCLEOTIDE SEQUENCE [LARGE SCALE GENOMIC DNA]</scope>
    <source>
        <strain evidence="2 3">Q10-2</strain>
    </source>
</reference>
<protein>
    <submittedName>
        <fullName evidence="2">FMN-binding protein</fullName>
    </submittedName>
</protein>
<dbReference type="Gene3D" id="3.90.1010.20">
    <property type="match status" value="1"/>
</dbReference>
<evidence type="ECO:0000313" key="2">
    <source>
        <dbReference type="EMBL" id="MBF4695916.1"/>
    </source>
</evidence>
<dbReference type="SMART" id="SM00900">
    <property type="entry name" value="FMN_bind"/>
    <property type="match status" value="1"/>
</dbReference>
<proteinExistence type="predicted"/>
<sequence>MMSMKKVIKVVIVAILLATILYGGKYLLDVKAYKAEMSEMTIDSVDFASLEDGVYQGSFDASLVSATVSVKVHSGNITEINLLEHKFERGKPAEAILDTVIHEQSLDVDTVTGATNSSKTILKAMENALKQPPRETE</sequence>
<feature type="domain" description="FMN-binding" evidence="1">
    <location>
        <begin position="62"/>
        <end position="132"/>
    </location>
</feature>